<keyword evidence="5" id="KW-0472">Membrane</keyword>
<dbReference type="EMBL" id="CP111017">
    <property type="protein sequence ID" value="WAR07340.1"/>
    <property type="molecule type" value="Genomic_DNA"/>
</dbReference>
<keyword evidence="5" id="KW-0812">Transmembrane</keyword>
<reference evidence="8" key="1">
    <citation type="submission" date="2022-11" db="EMBL/GenBank/DDBJ databases">
        <title>Centuries of genome instability and evolution in soft-shell clam transmissible cancer (bioRxiv).</title>
        <authorList>
            <person name="Hart S.F.M."/>
            <person name="Yonemitsu M.A."/>
            <person name="Giersch R.M."/>
            <person name="Beal B.F."/>
            <person name="Arriagada G."/>
            <person name="Davis B.W."/>
            <person name="Ostrander E.A."/>
            <person name="Goff S.P."/>
            <person name="Metzger M.J."/>
        </authorList>
    </citation>
    <scope>NUCLEOTIDE SEQUENCE</scope>
    <source>
        <strain evidence="8">MELC-2E11</strain>
        <tissue evidence="8">Siphon/mantle</tissue>
    </source>
</reference>
<feature type="transmembrane region" description="Helical" evidence="5">
    <location>
        <begin position="291"/>
        <end position="318"/>
    </location>
</feature>
<keyword evidence="5" id="KW-1133">Transmembrane helix</keyword>
<evidence type="ECO:0000313" key="8">
    <source>
        <dbReference type="EMBL" id="WAR07340.1"/>
    </source>
</evidence>
<feature type="domain" description="CUB" evidence="7">
    <location>
        <begin position="126"/>
        <end position="236"/>
    </location>
</feature>
<dbReference type="SMART" id="SM00042">
    <property type="entry name" value="CUB"/>
    <property type="match status" value="1"/>
</dbReference>
<evidence type="ECO:0000256" key="2">
    <source>
        <dbReference type="ARBA" id="ARBA00023157"/>
    </source>
</evidence>
<dbReference type="Gene3D" id="2.60.120.740">
    <property type="match status" value="1"/>
</dbReference>
<evidence type="ECO:0000256" key="1">
    <source>
        <dbReference type="ARBA" id="ARBA00022737"/>
    </source>
</evidence>
<dbReference type="CDD" id="cd22823">
    <property type="entry name" value="Gal_Rha_Lectin"/>
    <property type="match status" value="1"/>
</dbReference>
<keyword evidence="2 3" id="KW-1015">Disulfide bond</keyword>
<dbReference type="CDD" id="cd00041">
    <property type="entry name" value="CUB"/>
    <property type="match status" value="1"/>
</dbReference>
<organism evidence="8 9">
    <name type="scientific">Mya arenaria</name>
    <name type="common">Soft-shell clam</name>
    <dbReference type="NCBI Taxonomy" id="6604"/>
    <lineage>
        <taxon>Eukaryota</taxon>
        <taxon>Metazoa</taxon>
        <taxon>Spiralia</taxon>
        <taxon>Lophotrochozoa</taxon>
        <taxon>Mollusca</taxon>
        <taxon>Bivalvia</taxon>
        <taxon>Autobranchia</taxon>
        <taxon>Heteroconchia</taxon>
        <taxon>Euheterodonta</taxon>
        <taxon>Imparidentia</taxon>
        <taxon>Neoheterodontei</taxon>
        <taxon>Myida</taxon>
        <taxon>Myoidea</taxon>
        <taxon>Myidae</taxon>
        <taxon>Mya</taxon>
    </lineage>
</organism>
<feature type="region of interest" description="Disordered" evidence="4">
    <location>
        <begin position="250"/>
        <end position="281"/>
    </location>
</feature>
<sequence>MLGDPDYLAAILILTLIQGLGCVTGESVSACFRDNEKALQISCGSGYMVRITGTFYGYSYTNTCSFRPGDCTQAKHTTYPCTGYDSCTISLPTAGVGKRLTECDNYSTYFQVEYTCEPVTQTTDICRQTTLTSQRGYISTPHYPGNYRDNTGCETNIKVDPSQQINLTVIDMDLEINGTYGCHDWMYAYNQHRSVTLCGRRSNEKLVTLQSNEITITFQSDVRTNKKGFWIYYEAWPPLVVTRPPTMRPMTHVPSHSPDETTSTPGPVQGISSSTASQNHTPAAKKEKLPFVAIVSGVIGTLTFILIVLLVILVYRWLQDKRDAAYKHKAPDIEYLDARNPAYRSSTGTEFGGIEIYYNR</sequence>
<evidence type="ECO:0000256" key="5">
    <source>
        <dbReference type="SAM" id="Phobius"/>
    </source>
</evidence>
<dbReference type="Proteomes" id="UP001164746">
    <property type="component" value="Chromosome 6"/>
</dbReference>
<feature type="signal peptide" evidence="6">
    <location>
        <begin position="1"/>
        <end position="25"/>
    </location>
</feature>
<protein>
    <submittedName>
        <fullName evidence="8">CUBN-like protein</fullName>
    </submittedName>
</protein>
<dbReference type="InterPro" id="IPR035914">
    <property type="entry name" value="Sperma_CUB_dom_sf"/>
</dbReference>
<accession>A0ABY7EBD0</accession>
<dbReference type="InterPro" id="IPR000859">
    <property type="entry name" value="CUB_dom"/>
</dbReference>
<keyword evidence="6" id="KW-0732">Signal</keyword>
<gene>
    <name evidence="8" type="ORF">MAR_017298</name>
</gene>
<dbReference type="PANTHER" id="PTHR24251:SF30">
    <property type="entry name" value="MEMBRANE FRIZZLED-RELATED PROTEIN"/>
    <property type="match status" value="1"/>
</dbReference>
<comment type="caution">
    <text evidence="3">Lacks conserved residue(s) required for the propagation of feature annotation.</text>
</comment>
<dbReference type="Pfam" id="PF00431">
    <property type="entry name" value="CUB"/>
    <property type="match status" value="1"/>
</dbReference>
<evidence type="ECO:0000256" key="3">
    <source>
        <dbReference type="PROSITE-ProRule" id="PRU00059"/>
    </source>
</evidence>
<name>A0ABY7EBD0_MYAAR</name>
<evidence type="ECO:0000313" key="9">
    <source>
        <dbReference type="Proteomes" id="UP001164746"/>
    </source>
</evidence>
<evidence type="ECO:0000259" key="7">
    <source>
        <dbReference type="PROSITE" id="PS01180"/>
    </source>
</evidence>
<feature type="compositionally biased region" description="Polar residues" evidence="4">
    <location>
        <begin position="260"/>
        <end position="281"/>
    </location>
</feature>
<feature type="disulfide bond" evidence="3">
    <location>
        <begin position="126"/>
        <end position="153"/>
    </location>
</feature>
<evidence type="ECO:0000256" key="6">
    <source>
        <dbReference type="SAM" id="SignalP"/>
    </source>
</evidence>
<dbReference type="SUPFAM" id="SSF49854">
    <property type="entry name" value="Spermadhesin, CUB domain"/>
    <property type="match status" value="1"/>
</dbReference>
<dbReference type="InterPro" id="IPR043159">
    <property type="entry name" value="Lectin_gal-bd_sf"/>
</dbReference>
<dbReference type="Gene3D" id="2.60.120.290">
    <property type="entry name" value="Spermadhesin, CUB domain"/>
    <property type="match status" value="1"/>
</dbReference>
<proteinExistence type="predicted"/>
<keyword evidence="1" id="KW-0677">Repeat</keyword>
<feature type="chain" id="PRO_5045740395" evidence="6">
    <location>
        <begin position="26"/>
        <end position="360"/>
    </location>
</feature>
<evidence type="ECO:0000256" key="4">
    <source>
        <dbReference type="SAM" id="MobiDB-lite"/>
    </source>
</evidence>
<keyword evidence="9" id="KW-1185">Reference proteome</keyword>
<dbReference type="PANTHER" id="PTHR24251">
    <property type="entry name" value="OVOCHYMASE-RELATED"/>
    <property type="match status" value="1"/>
</dbReference>
<dbReference type="PROSITE" id="PS01180">
    <property type="entry name" value="CUB"/>
    <property type="match status" value="1"/>
</dbReference>